<name>A0ABS6D9G1_9FIRM</name>
<evidence type="ECO:0000313" key="2">
    <source>
        <dbReference type="Proteomes" id="UP000723714"/>
    </source>
</evidence>
<evidence type="ECO:0000313" key="1">
    <source>
        <dbReference type="EMBL" id="MBU3878257.1"/>
    </source>
</evidence>
<reference evidence="1 2" key="1">
    <citation type="submission" date="2021-06" db="EMBL/GenBank/DDBJ databases">
        <title>Faecalicatena sp. nov. isolated from porcine feces.</title>
        <authorList>
            <person name="Oh B.S."/>
            <person name="Lee J.H."/>
        </authorList>
    </citation>
    <scope>NUCLEOTIDE SEQUENCE [LARGE SCALE GENOMIC DNA]</scope>
    <source>
        <strain evidence="1 2">AGMB00832</strain>
    </source>
</reference>
<dbReference type="EMBL" id="JABACJ020000029">
    <property type="protein sequence ID" value="MBU3878257.1"/>
    <property type="molecule type" value="Genomic_DNA"/>
</dbReference>
<sequence>MSYREYFDIDPEYFPQVDKKIIEEQPDLWKKFYPHPSFIQLLKSMVDVLARKQKLSIWVDGAYGTGKSHAVFTLKKLIEASDEEINSYFERYKLDDFLCKKLLTQKNEGKILVCHRYGSSDIQSDTDLIVAIQEGVEKALFDAGIENAANSSLKNSLVRYFGDEENKQSFDIYAKGKYRTVLGGDTADNILKKLNEYEEESLNALIEKVFKVPVVKGGFAMNTGELCDWIREVIKKNNLKELVFIWDEFSEYFENNMHHLTGFQQISELAATAPFCLMIVTHKAEGYFSDGDPDKRKILDRFVSPVHISLPENIAFELMHEALKVTDDADKAEKWEKHKKSLDHRTMQSRTVVKNKIGLTDKDLSNVLPIHPYAALILQHISIYYTSTARSMFNFIKNDEGDDVKAFQWFIDNYDFSSTNPFVTIDMLWNFFYETGSQKLADGIREVLSCYTPKMDKELLEDEKRVLKVILLLQAISERMVGNRDIFLPNDKNLTMAFEGTDLEFTAPKIAKKLLNDHVVTRIPLTGDVFSYCCKNMGPIVDPTPFMSQAKAKSTKDMSFMAGSNLRTIIEFTGALKLRYSLTYATLSDFDSEIKKANNPSVNSNKLYTVTTIGRDSAESGALKKKIENFFANSPESNAVVIDSSACILGDGEYDEFVENYAMSLAIGNSDLDQRKTYEGYAIEVLSNWAKRIKSGSFYVYSRYATSGERVANMQDLFAYLLDIDKFHYPQCLESAYTNVLNTMFDANSLGAGAICGINEETKGTFRSGNEATKLENVLKDAWKTQEYWKSSHSYIASLKKEVDEYINKAFEKSDRISIASIYEMLKAEPFGFMPCNLTAFILGFVLKEYANGIYSYSDNLTTVPLDTEKLASMISEVIKQDNNPDKRYKDKFIVTLTEEERAFNKATSLAFDIPEMYCVSITETRSRIRERMKGFSFPIWVIKYVFDGNTFKTGKDVISKLIDYYCGIANNKNMEGEKSDNDIALAIGRLCLDHEGVAEDLKSILKDDNCKSGMLEYLKLYEGGKLPSVAAKLNDGGQYINQLKYKFSSDDANWVWSTDTVNAKIDELICEYEIIEISNSILAKHDTYVDTLRAWMDKIGQIRLAFSVIKNELGDSKAFFEMLYNLYKQRTLPDSQKKRFLNLLCENTDNFKHFMRNQSSLFVKAFCFYLDDLTEEDVKYIIDDDTYGFAGSYFVEVR</sequence>
<keyword evidence="2" id="KW-1185">Reference proteome</keyword>
<organism evidence="1 2">
    <name type="scientific">Faecalicatena faecalis</name>
    <dbReference type="NCBI Taxonomy" id="2726362"/>
    <lineage>
        <taxon>Bacteria</taxon>
        <taxon>Bacillati</taxon>
        <taxon>Bacillota</taxon>
        <taxon>Clostridia</taxon>
        <taxon>Lachnospirales</taxon>
        <taxon>Lachnospiraceae</taxon>
        <taxon>Faecalicatena</taxon>
    </lineage>
</organism>
<dbReference type="Proteomes" id="UP000723714">
    <property type="component" value="Unassembled WGS sequence"/>
</dbReference>
<comment type="caution">
    <text evidence="1">The sequence shown here is derived from an EMBL/GenBank/DDBJ whole genome shotgun (WGS) entry which is preliminary data.</text>
</comment>
<proteinExistence type="predicted"/>
<protein>
    <recommendedName>
        <fullName evidence="3">KAP NTPase domain-containing protein</fullName>
    </recommendedName>
</protein>
<accession>A0ABS6D9G1</accession>
<gene>
    <name evidence="1" type="ORF">HGO97_020865</name>
</gene>
<dbReference type="RefSeq" id="WP_216244919.1">
    <property type="nucleotide sequence ID" value="NZ_JABACJ020000029.1"/>
</dbReference>
<evidence type="ECO:0008006" key="3">
    <source>
        <dbReference type="Google" id="ProtNLM"/>
    </source>
</evidence>